<keyword evidence="3" id="KW-1185">Reference proteome</keyword>
<sequence length="476" mass="53492">MTSSHLFSPHVRDRAQQILGSRRTALIAYAVIAALLGYVVNRAMSPGALTHDSFHQLAQAEGRIGYDDWHPVIMSAGWRLLIQATGDYGTLVTAQIGFATVCAWLTCWYLYDRSTSFRIGLLGLTVLAAPHTANLIGVIWKDTQMGLTYYAGAVLLLIASRHSRSAWVWGLAAIPFFVYGTLVRKNAVVALVPLLIWLSIILFQDARVRGWIRRRILRAASCTLAVFGLFAGLLLGGGAAVDAATKPAHNSQFTQVMLDDLVFAVPQSAIDSSSAPQHLKDKIRDARQICTDKGAVWDVYWACWGAGANGHFTEIADKEEVIVLWKETLPHYLPRYVDYRAETFARFLFTSKLQFPGISDEGREHGVEWDSPRLHQAMHYYVVDFGVTQLPWLYHAWFWLAGSTLLGLALIRRWRRHIAELSLVASAWIYLMSYIPVVPAQDYRYSYWPALAVTLTVLVLLARNWRGILLRFGRRS</sequence>
<dbReference type="EMBL" id="JACSPY010000011">
    <property type="protein sequence ID" value="MBD8021293.1"/>
    <property type="molecule type" value="Genomic_DNA"/>
</dbReference>
<evidence type="ECO:0000313" key="3">
    <source>
        <dbReference type="Proteomes" id="UP000651517"/>
    </source>
</evidence>
<reference evidence="2 3" key="1">
    <citation type="submission" date="2020-08" db="EMBL/GenBank/DDBJ databases">
        <title>A Genomic Blueprint of the Chicken Gut Microbiome.</title>
        <authorList>
            <person name="Gilroy R."/>
            <person name="Ravi A."/>
            <person name="Getino M."/>
            <person name="Pursley I."/>
            <person name="Horton D.L."/>
            <person name="Alikhan N.-F."/>
            <person name="Baker D."/>
            <person name="Gharbi K."/>
            <person name="Hall N."/>
            <person name="Watson M."/>
            <person name="Adriaenssens E.M."/>
            <person name="Foster-Nyarko E."/>
            <person name="Jarju S."/>
            <person name="Secka A."/>
            <person name="Antonio M."/>
            <person name="Oren A."/>
            <person name="Chaudhuri R."/>
            <person name="La Ragione R.M."/>
            <person name="Hildebrand F."/>
            <person name="Pallen M.J."/>
        </authorList>
    </citation>
    <scope>NUCLEOTIDE SEQUENCE [LARGE SCALE GENOMIC DNA]</scope>
    <source>
        <strain evidence="2 3">Re57</strain>
    </source>
</reference>
<accession>A0ABR8WW55</accession>
<feature type="transmembrane region" description="Helical" evidence="1">
    <location>
        <begin position="447"/>
        <end position="465"/>
    </location>
</feature>
<feature type="transmembrane region" description="Helical" evidence="1">
    <location>
        <begin position="166"/>
        <end position="182"/>
    </location>
</feature>
<protein>
    <recommendedName>
        <fullName evidence="4">Glycosyltransferase RgtA/B/C/D-like domain-containing protein</fullName>
    </recommendedName>
</protein>
<keyword evidence="1" id="KW-0812">Transmembrane</keyword>
<dbReference type="RefSeq" id="WP_191726684.1">
    <property type="nucleotide sequence ID" value="NZ_JACSPY010000011.1"/>
</dbReference>
<name>A0ABR8WW55_9MICO</name>
<keyword evidence="1" id="KW-0472">Membrane</keyword>
<feature type="transmembrane region" description="Helical" evidence="1">
    <location>
        <begin position="118"/>
        <end position="137"/>
    </location>
</feature>
<proteinExistence type="predicted"/>
<dbReference type="Proteomes" id="UP000651517">
    <property type="component" value="Unassembled WGS sequence"/>
</dbReference>
<evidence type="ECO:0008006" key="4">
    <source>
        <dbReference type="Google" id="ProtNLM"/>
    </source>
</evidence>
<evidence type="ECO:0000313" key="2">
    <source>
        <dbReference type="EMBL" id="MBD8021293.1"/>
    </source>
</evidence>
<feature type="transmembrane region" description="Helical" evidence="1">
    <location>
        <begin position="188"/>
        <end position="204"/>
    </location>
</feature>
<feature type="transmembrane region" description="Helical" evidence="1">
    <location>
        <begin position="418"/>
        <end position="435"/>
    </location>
</feature>
<feature type="transmembrane region" description="Helical" evidence="1">
    <location>
        <begin position="143"/>
        <end position="159"/>
    </location>
</feature>
<gene>
    <name evidence="2" type="ORF">H9634_10930</name>
</gene>
<organism evidence="2 3">
    <name type="scientific">Brevibacterium gallinarum</name>
    <dbReference type="NCBI Taxonomy" id="2762220"/>
    <lineage>
        <taxon>Bacteria</taxon>
        <taxon>Bacillati</taxon>
        <taxon>Actinomycetota</taxon>
        <taxon>Actinomycetes</taxon>
        <taxon>Micrococcales</taxon>
        <taxon>Brevibacteriaceae</taxon>
        <taxon>Brevibacterium</taxon>
    </lineage>
</organism>
<feature type="transmembrane region" description="Helical" evidence="1">
    <location>
        <begin position="392"/>
        <end position="411"/>
    </location>
</feature>
<feature type="transmembrane region" description="Helical" evidence="1">
    <location>
        <begin position="21"/>
        <end position="40"/>
    </location>
</feature>
<feature type="transmembrane region" description="Helical" evidence="1">
    <location>
        <begin position="88"/>
        <end position="111"/>
    </location>
</feature>
<comment type="caution">
    <text evidence="2">The sequence shown here is derived from an EMBL/GenBank/DDBJ whole genome shotgun (WGS) entry which is preliminary data.</text>
</comment>
<feature type="transmembrane region" description="Helical" evidence="1">
    <location>
        <begin position="216"/>
        <end position="241"/>
    </location>
</feature>
<keyword evidence="1" id="KW-1133">Transmembrane helix</keyword>
<evidence type="ECO:0000256" key="1">
    <source>
        <dbReference type="SAM" id="Phobius"/>
    </source>
</evidence>